<dbReference type="STRING" id="1745343.A0A2J6PYX2"/>
<accession>A0A2J6PYX2</accession>
<proteinExistence type="predicted"/>
<evidence type="ECO:0000313" key="2">
    <source>
        <dbReference type="Proteomes" id="UP000235672"/>
    </source>
</evidence>
<name>A0A2J6PYX2_9HELO</name>
<organism evidence="1 2">
    <name type="scientific">Hyaloscypha hepaticicola</name>
    <dbReference type="NCBI Taxonomy" id="2082293"/>
    <lineage>
        <taxon>Eukaryota</taxon>
        <taxon>Fungi</taxon>
        <taxon>Dikarya</taxon>
        <taxon>Ascomycota</taxon>
        <taxon>Pezizomycotina</taxon>
        <taxon>Leotiomycetes</taxon>
        <taxon>Helotiales</taxon>
        <taxon>Hyaloscyphaceae</taxon>
        <taxon>Hyaloscypha</taxon>
    </lineage>
</organism>
<keyword evidence="2" id="KW-1185">Reference proteome</keyword>
<evidence type="ECO:0000313" key="1">
    <source>
        <dbReference type="EMBL" id="PMD19237.1"/>
    </source>
</evidence>
<sequence length="268" mass="30843">MLLLNYITVYGPDKGVGSKGLSNLFLHPDPDIENEDWENKGKGGGQNEGFFRLDLSGVVGRSVNFKQLAELPLRQRYPVRRNWFLSHSLDNDFREASDVLRRLSGRLYGLEYLDLTGNSHWLRALRWTGDVGEEGGIDWGAHWVKLHTLKLYSGVDLREVTEFADVVAFVQAYKEALATEDCLSWWMRKGRVTGERDGTRTTWVEVVKGDLEQYEGLWQGEGVQERKRRALDALKEKWAGNLGWRSPIVFEDERVVEGVVERRSVWEQ</sequence>
<dbReference type="OrthoDB" id="5278911at2759"/>
<dbReference type="AlphaFoldDB" id="A0A2J6PYX2"/>
<dbReference type="EMBL" id="KZ613490">
    <property type="protein sequence ID" value="PMD19237.1"/>
    <property type="molecule type" value="Genomic_DNA"/>
</dbReference>
<dbReference type="Proteomes" id="UP000235672">
    <property type="component" value="Unassembled WGS sequence"/>
</dbReference>
<protein>
    <submittedName>
        <fullName evidence="1">Uncharacterized protein</fullName>
    </submittedName>
</protein>
<gene>
    <name evidence="1" type="ORF">NA56DRAFT_660715</name>
</gene>
<reference evidence="1 2" key="1">
    <citation type="submission" date="2016-05" db="EMBL/GenBank/DDBJ databases">
        <title>A degradative enzymes factory behind the ericoid mycorrhizal symbiosis.</title>
        <authorList>
            <consortium name="DOE Joint Genome Institute"/>
            <person name="Martino E."/>
            <person name="Morin E."/>
            <person name="Grelet G."/>
            <person name="Kuo A."/>
            <person name="Kohler A."/>
            <person name="Daghino S."/>
            <person name="Barry K."/>
            <person name="Choi C."/>
            <person name="Cichocki N."/>
            <person name="Clum A."/>
            <person name="Copeland A."/>
            <person name="Hainaut M."/>
            <person name="Haridas S."/>
            <person name="Labutti K."/>
            <person name="Lindquist E."/>
            <person name="Lipzen A."/>
            <person name="Khouja H.-R."/>
            <person name="Murat C."/>
            <person name="Ohm R."/>
            <person name="Olson A."/>
            <person name="Spatafora J."/>
            <person name="Veneault-Fourrey C."/>
            <person name="Henrissat B."/>
            <person name="Grigoriev I."/>
            <person name="Martin F."/>
            <person name="Perotto S."/>
        </authorList>
    </citation>
    <scope>NUCLEOTIDE SEQUENCE [LARGE SCALE GENOMIC DNA]</scope>
    <source>
        <strain evidence="1 2">UAMH 7357</strain>
    </source>
</reference>